<feature type="non-terminal residue" evidence="2">
    <location>
        <position position="1"/>
    </location>
</feature>
<feature type="transmembrane region" description="Helical" evidence="1">
    <location>
        <begin position="33"/>
        <end position="57"/>
    </location>
</feature>
<gene>
    <name evidence="2" type="ORF">LCGC14_2916160</name>
</gene>
<sequence>WLPLISIKPEGTPTGKDYEYGHGLPYGPLTVRALGLGPAAGLDISSMLPAILAIGVVGMMSKMMMSTVTATSVQPQVKEVELKTSWWSKYQFKDVPSTLNNPHLESMWRQASLDKQAIVQMAIGAFREPNRRQKVAKYEYLKEQMENYDVYIDVTPRQFLTGRMEHLQIIAAGIMEVFTPSGLYPKRYGSI</sequence>
<organism evidence="2">
    <name type="scientific">marine sediment metagenome</name>
    <dbReference type="NCBI Taxonomy" id="412755"/>
    <lineage>
        <taxon>unclassified sequences</taxon>
        <taxon>metagenomes</taxon>
        <taxon>ecological metagenomes</taxon>
    </lineage>
</organism>
<keyword evidence="1" id="KW-0812">Transmembrane</keyword>
<proteinExistence type="predicted"/>
<reference evidence="2" key="1">
    <citation type="journal article" date="2015" name="Nature">
        <title>Complex archaea that bridge the gap between prokaryotes and eukaryotes.</title>
        <authorList>
            <person name="Spang A."/>
            <person name="Saw J.H."/>
            <person name="Jorgensen S.L."/>
            <person name="Zaremba-Niedzwiedzka K."/>
            <person name="Martijn J."/>
            <person name="Lind A.E."/>
            <person name="van Eijk R."/>
            <person name="Schleper C."/>
            <person name="Guy L."/>
            <person name="Ettema T.J."/>
        </authorList>
    </citation>
    <scope>NUCLEOTIDE SEQUENCE</scope>
</reference>
<keyword evidence="1" id="KW-1133">Transmembrane helix</keyword>
<keyword evidence="1" id="KW-0472">Membrane</keyword>
<accession>A0A0F8ZXQ9</accession>
<comment type="caution">
    <text evidence="2">The sequence shown here is derived from an EMBL/GenBank/DDBJ whole genome shotgun (WGS) entry which is preliminary data.</text>
</comment>
<protein>
    <submittedName>
        <fullName evidence="2">Uncharacterized protein</fullName>
    </submittedName>
</protein>
<evidence type="ECO:0000256" key="1">
    <source>
        <dbReference type="SAM" id="Phobius"/>
    </source>
</evidence>
<dbReference type="EMBL" id="LAZR01057835">
    <property type="protein sequence ID" value="KKK71214.1"/>
    <property type="molecule type" value="Genomic_DNA"/>
</dbReference>
<dbReference type="AlphaFoldDB" id="A0A0F8ZXQ9"/>
<evidence type="ECO:0000313" key="2">
    <source>
        <dbReference type="EMBL" id="KKK71214.1"/>
    </source>
</evidence>
<name>A0A0F8ZXQ9_9ZZZZ</name>